<gene>
    <name evidence="1" type="ORF">L1987_21242</name>
</gene>
<keyword evidence="2" id="KW-1185">Reference proteome</keyword>
<evidence type="ECO:0000313" key="1">
    <source>
        <dbReference type="EMBL" id="KAI3811518.1"/>
    </source>
</evidence>
<protein>
    <submittedName>
        <fullName evidence="1">Uncharacterized protein</fullName>
    </submittedName>
</protein>
<organism evidence="1 2">
    <name type="scientific">Smallanthus sonchifolius</name>
    <dbReference type="NCBI Taxonomy" id="185202"/>
    <lineage>
        <taxon>Eukaryota</taxon>
        <taxon>Viridiplantae</taxon>
        <taxon>Streptophyta</taxon>
        <taxon>Embryophyta</taxon>
        <taxon>Tracheophyta</taxon>
        <taxon>Spermatophyta</taxon>
        <taxon>Magnoliopsida</taxon>
        <taxon>eudicotyledons</taxon>
        <taxon>Gunneridae</taxon>
        <taxon>Pentapetalae</taxon>
        <taxon>asterids</taxon>
        <taxon>campanulids</taxon>
        <taxon>Asterales</taxon>
        <taxon>Asteraceae</taxon>
        <taxon>Asteroideae</taxon>
        <taxon>Heliantheae alliance</taxon>
        <taxon>Millerieae</taxon>
        <taxon>Smallanthus</taxon>
    </lineage>
</organism>
<dbReference type="EMBL" id="CM042024">
    <property type="protein sequence ID" value="KAI3811518.1"/>
    <property type="molecule type" value="Genomic_DNA"/>
</dbReference>
<name>A0ACB9IVI2_9ASTR</name>
<reference evidence="2" key="1">
    <citation type="journal article" date="2022" name="Mol. Ecol. Resour.">
        <title>The genomes of chicory, endive, great burdock and yacon provide insights into Asteraceae palaeo-polyploidization history and plant inulin production.</title>
        <authorList>
            <person name="Fan W."/>
            <person name="Wang S."/>
            <person name="Wang H."/>
            <person name="Wang A."/>
            <person name="Jiang F."/>
            <person name="Liu H."/>
            <person name="Zhao H."/>
            <person name="Xu D."/>
            <person name="Zhang Y."/>
        </authorList>
    </citation>
    <scope>NUCLEOTIDE SEQUENCE [LARGE SCALE GENOMIC DNA]</scope>
    <source>
        <strain evidence="2">cv. Yunnan</strain>
    </source>
</reference>
<accession>A0ACB9IVI2</accession>
<proteinExistence type="predicted"/>
<comment type="caution">
    <text evidence="1">The sequence shown here is derived from an EMBL/GenBank/DDBJ whole genome shotgun (WGS) entry which is preliminary data.</text>
</comment>
<reference evidence="1 2" key="2">
    <citation type="journal article" date="2022" name="Mol. Ecol. Resour.">
        <title>The genomes of chicory, endive, great burdock and yacon provide insights into Asteraceae paleo-polyploidization history and plant inulin production.</title>
        <authorList>
            <person name="Fan W."/>
            <person name="Wang S."/>
            <person name="Wang H."/>
            <person name="Wang A."/>
            <person name="Jiang F."/>
            <person name="Liu H."/>
            <person name="Zhao H."/>
            <person name="Xu D."/>
            <person name="Zhang Y."/>
        </authorList>
    </citation>
    <scope>NUCLEOTIDE SEQUENCE [LARGE SCALE GENOMIC DNA]</scope>
    <source>
        <strain evidence="2">cv. Yunnan</strain>
        <tissue evidence="1">Leaves</tissue>
    </source>
</reference>
<evidence type="ECO:0000313" key="2">
    <source>
        <dbReference type="Proteomes" id="UP001056120"/>
    </source>
</evidence>
<sequence>MSIRFKFRSSVNFDTIEIDGGKPYISVGDLRSKILRQNKLKGVCHKDFDLVFFDNLTGQEFNDDEFEIHSGSGVIIKRVPAPAEPVPAAMLRHHKVEASGLSEDVPKGTDHNKPEEIVIEKNLATEDREEVKLEKVANAKGIDLQKVDLPSELRCPICITYFKEAVMIPCCQHSFCKKCICEVLPQTARCPKCSSTKYRVEHLLPNLSLRHAIEHFLESQILATAPETNLQKYVPDGESGIQGKEVSTITKRKLDMLYSTSAMDKGSNQNMADSVYESLNRKNVFLEGTRFHTGKSCAIDLLNSSHLLKVTNSNGGRHNDLTRSVDSQGENQPVMPEVCMPDEADSTSRKKGPWVNSGGGDRSYAVDNRNKKAVRTCYMCGSPGHFIRDCPMASTERPMFHTGDHMFQGGMPGYAMPYWNPAAFHHVNPYMNMYGNPGMVPFNAATMVPATPYGVSPYAPSTYGSLPVPSGITRMGGLTPRAEHPLRHPDNFEHENSDNRIKYSHEKRQRSTDYEDNDIQKRHDYYEPERSSKHKSHRDRGKAQSNSEDSHERRLQKNHQNMRSGHTRHEKRSHGSYHSHTDRSASGVEDVHSGDYRYDEARHKKHHESSRRRHNSSREQSDSDCSGSRHQVKEGKHVKRRRMDDRNRKKPIDDELYGDRWKMVNNDSDDDYRHNKR</sequence>
<dbReference type="Proteomes" id="UP001056120">
    <property type="component" value="Linkage Group LG07"/>
</dbReference>